<dbReference type="Proteomes" id="UP001501020">
    <property type="component" value="Unassembled WGS sequence"/>
</dbReference>
<evidence type="ECO:0000256" key="1">
    <source>
        <dbReference type="SAM" id="MobiDB-lite"/>
    </source>
</evidence>
<comment type="caution">
    <text evidence="2">The sequence shown here is derived from an EMBL/GenBank/DDBJ whole genome shotgun (WGS) entry which is preliminary data.</text>
</comment>
<feature type="region of interest" description="Disordered" evidence="1">
    <location>
        <begin position="264"/>
        <end position="299"/>
    </location>
</feature>
<dbReference type="EMBL" id="BAAAMR010000100">
    <property type="protein sequence ID" value="GAA2161687.1"/>
    <property type="molecule type" value="Genomic_DNA"/>
</dbReference>
<dbReference type="RefSeq" id="WP_344279201.1">
    <property type="nucleotide sequence ID" value="NZ_BAAAMR010000100.1"/>
</dbReference>
<feature type="compositionally biased region" description="Basic and acidic residues" evidence="1">
    <location>
        <begin position="264"/>
        <end position="286"/>
    </location>
</feature>
<evidence type="ECO:0000313" key="2">
    <source>
        <dbReference type="EMBL" id="GAA2161687.1"/>
    </source>
</evidence>
<name>A0ABN3ADB1_9ACTN</name>
<reference evidence="2 3" key="1">
    <citation type="journal article" date="2019" name="Int. J. Syst. Evol. Microbiol.">
        <title>The Global Catalogue of Microorganisms (GCM) 10K type strain sequencing project: providing services to taxonomists for standard genome sequencing and annotation.</title>
        <authorList>
            <consortium name="The Broad Institute Genomics Platform"/>
            <consortium name="The Broad Institute Genome Sequencing Center for Infectious Disease"/>
            <person name="Wu L."/>
            <person name="Ma J."/>
        </authorList>
    </citation>
    <scope>NUCLEOTIDE SEQUENCE [LARGE SCALE GENOMIC DNA]</scope>
    <source>
        <strain evidence="2 3">JCM 13850</strain>
    </source>
</reference>
<feature type="compositionally biased region" description="Pro residues" evidence="1">
    <location>
        <begin position="290"/>
        <end position="299"/>
    </location>
</feature>
<accession>A0ABN3ADB1</accession>
<organism evidence="2 3">
    <name type="scientific">Actinomadura napierensis</name>
    <dbReference type="NCBI Taxonomy" id="267854"/>
    <lineage>
        <taxon>Bacteria</taxon>
        <taxon>Bacillati</taxon>
        <taxon>Actinomycetota</taxon>
        <taxon>Actinomycetes</taxon>
        <taxon>Streptosporangiales</taxon>
        <taxon>Thermomonosporaceae</taxon>
        <taxon>Actinomadura</taxon>
    </lineage>
</organism>
<gene>
    <name evidence="2" type="ORF">GCM10009727_76270</name>
</gene>
<evidence type="ECO:0000313" key="3">
    <source>
        <dbReference type="Proteomes" id="UP001501020"/>
    </source>
</evidence>
<keyword evidence="3" id="KW-1185">Reference proteome</keyword>
<dbReference type="InterPro" id="IPR036170">
    <property type="entry name" value="YezG-like_sf"/>
</dbReference>
<protein>
    <submittedName>
        <fullName evidence="2">Uncharacterized protein</fullName>
    </submittedName>
</protein>
<dbReference type="SUPFAM" id="SSF160424">
    <property type="entry name" value="BH3703-like"/>
    <property type="match status" value="2"/>
</dbReference>
<proteinExistence type="predicted"/>
<sequence length="299" mass="34161">MSEPTGPAPGPRPYDQARYQELTRDIAMLLARAAPDGWRRIDLRVMMTVAVSDAALTVAMQDGGTRAVEMPRDILEMAAELRSIMYREDRGTWLSMRVMLDPPGSYYTSFNNDYDPRWEPDIPDEAYTQDLAAFPRAEENIPAWLRARTGRPPLPPQPVQPLGPIEQKDLLEEITSQLVDALPPAWLETDVHHRAVGTHTETLGQVLPANSHMPARWTPPPATAELFDRLRRGMYTNGLGTWFTAKFRLTFPFSYQIEYVRDTEPKWQSRRPEPAAYAEELREFPRTPENTPPWLHPQA</sequence>